<dbReference type="PROSITE" id="PS50234">
    <property type="entry name" value="VWFA"/>
    <property type="match status" value="1"/>
</dbReference>
<dbReference type="SUPFAM" id="SSF53300">
    <property type="entry name" value="vWA-like"/>
    <property type="match status" value="1"/>
</dbReference>
<dbReference type="PANTHER" id="PTHR10579:SF43">
    <property type="entry name" value="ZINC FINGER (C3HC4-TYPE RING FINGER) FAMILY PROTEIN"/>
    <property type="match status" value="1"/>
</dbReference>
<evidence type="ECO:0000313" key="2">
    <source>
        <dbReference type="EMBL" id="HJA07263.1"/>
    </source>
</evidence>
<evidence type="ECO:0000313" key="3">
    <source>
        <dbReference type="Proteomes" id="UP000824223"/>
    </source>
</evidence>
<dbReference type="Proteomes" id="UP000824223">
    <property type="component" value="Unassembled WGS sequence"/>
</dbReference>
<comment type="caution">
    <text evidence="2">The sequence shown here is derived from an EMBL/GenBank/DDBJ whole genome shotgun (WGS) entry which is preliminary data.</text>
</comment>
<dbReference type="InterPro" id="IPR002035">
    <property type="entry name" value="VWF_A"/>
</dbReference>
<dbReference type="Gene3D" id="3.40.50.410">
    <property type="entry name" value="von Willebrand factor, type A domain"/>
    <property type="match status" value="1"/>
</dbReference>
<proteinExistence type="predicted"/>
<reference evidence="2" key="2">
    <citation type="submission" date="2021-04" db="EMBL/GenBank/DDBJ databases">
        <authorList>
            <person name="Gilroy R."/>
        </authorList>
    </citation>
    <scope>NUCLEOTIDE SEQUENCE</scope>
    <source>
        <strain evidence="2">ChiSjej2B20-11307</strain>
    </source>
</reference>
<dbReference type="InterPro" id="IPR051266">
    <property type="entry name" value="CLCR"/>
</dbReference>
<dbReference type="SMART" id="SM00327">
    <property type="entry name" value="VWA"/>
    <property type="match status" value="1"/>
</dbReference>
<protein>
    <submittedName>
        <fullName evidence="2">VWA domain-containing protein</fullName>
    </submittedName>
</protein>
<dbReference type="AlphaFoldDB" id="A0A9D2KLA6"/>
<evidence type="ECO:0000259" key="1">
    <source>
        <dbReference type="PROSITE" id="PS50234"/>
    </source>
</evidence>
<name>A0A9D2KLA6_9FIRM</name>
<dbReference type="Pfam" id="PF00092">
    <property type="entry name" value="VWA"/>
    <property type="match status" value="1"/>
</dbReference>
<dbReference type="CDD" id="cd00198">
    <property type="entry name" value="vWFA"/>
    <property type="match status" value="1"/>
</dbReference>
<dbReference type="PRINTS" id="PR00453">
    <property type="entry name" value="VWFADOMAIN"/>
</dbReference>
<gene>
    <name evidence="2" type="ORF">H9798_09020</name>
</gene>
<dbReference type="PANTHER" id="PTHR10579">
    <property type="entry name" value="CALCIUM-ACTIVATED CHLORIDE CHANNEL REGULATOR"/>
    <property type="match status" value="1"/>
</dbReference>
<dbReference type="InterPro" id="IPR036465">
    <property type="entry name" value="vWFA_dom_sf"/>
</dbReference>
<sequence length="460" mass="48272">MGITNSNKQINTDQIDCNGTLKITLALSAAPDIASNPTDIVLVLDRSGSMTGTPLANMKAGADTFIDIIDEATDSSKDGTIGSGSRIGIVSFADSATADTQLITSVAALKSAVNSLNAGGSTNHADAFTKAVQLFDPASPNARVIVMFTDGKTTSGVPPAPVAAAARASGIIIYCIGLIGDDGIDVNVLNDWATDPDASHVSVTPDDADLENLFADLAANISKPGATDIVIDETVNPDFRITSVIPPTKGTAMMISNTTLQWKISELGVSGNEGASLEFYVMHVGQSTGTKQVNASILYSDTEGNVVTFPDPSVSVDCGIVVTPEPCPVPVELKVEGCHDSLVADLGDVYLESLGRIVQLDLTVKGVCPHKQTALAVVLTEVDSYGEEYQRGLKTITLPAHNYPSCRDIQVKCIRFVLPEDLNVSVPDPKGICSPRNLKVRVFANTIDTDFRCCEGTVTV</sequence>
<dbReference type="EMBL" id="DXAK01000045">
    <property type="protein sequence ID" value="HJA07263.1"/>
    <property type="molecule type" value="Genomic_DNA"/>
</dbReference>
<accession>A0A9D2KLA6</accession>
<feature type="domain" description="VWFA" evidence="1">
    <location>
        <begin position="39"/>
        <end position="217"/>
    </location>
</feature>
<organism evidence="2 3">
    <name type="scientific">Candidatus Mediterraneibacter pullicola</name>
    <dbReference type="NCBI Taxonomy" id="2838682"/>
    <lineage>
        <taxon>Bacteria</taxon>
        <taxon>Bacillati</taxon>
        <taxon>Bacillota</taxon>
        <taxon>Clostridia</taxon>
        <taxon>Lachnospirales</taxon>
        <taxon>Lachnospiraceae</taxon>
        <taxon>Mediterraneibacter</taxon>
    </lineage>
</organism>
<reference evidence="2" key="1">
    <citation type="journal article" date="2021" name="PeerJ">
        <title>Extensive microbial diversity within the chicken gut microbiome revealed by metagenomics and culture.</title>
        <authorList>
            <person name="Gilroy R."/>
            <person name="Ravi A."/>
            <person name="Getino M."/>
            <person name="Pursley I."/>
            <person name="Horton D.L."/>
            <person name="Alikhan N.F."/>
            <person name="Baker D."/>
            <person name="Gharbi K."/>
            <person name="Hall N."/>
            <person name="Watson M."/>
            <person name="Adriaenssens E.M."/>
            <person name="Foster-Nyarko E."/>
            <person name="Jarju S."/>
            <person name="Secka A."/>
            <person name="Antonio M."/>
            <person name="Oren A."/>
            <person name="Chaudhuri R.R."/>
            <person name="La Ragione R."/>
            <person name="Hildebrand F."/>
            <person name="Pallen M.J."/>
        </authorList>
    </citation>
    <scope>NUCLEOTIDE SEQUENCE</scope>
    <source>
        <strain evidence="2">ChiSjej2B20-11307</strain>
    </source>
</reference>